<dbReference type="Gene3D" id="3.40.50.12780">
    <property type="entry name" value="N-terminal domain of ligase-like"/>
    <property type="match status" value="1"/>
</dbReference>
<dbReference type="Pfam" id="PF00501">
    <property type="entry name" value="AMP-binding"/>
    <property type="match status" value="1"/>
</dbReference>
<name>A0ABS0GKG8_9VIBR</name>
<keyword evidence="4" id="KW-1185">Reference proteome</keyword>
<dbReference type="EMBL" id="JADPMR010000004">
    <property type="protein sequence ID" value="MBF9002832.1"/>
    <property type="molecule type" value="Genomic_DNA"/>
</dbReference>
<evidence type="ECO:0000256" key="1">
    <source>
        <dbReference type="ARBA" id="ARBA00022598"/>
    </source>
</evidence>
<proteinExistence type="predicted"/>
<reference evidence="3 4" key="1">
    <citation type="submission" date="2020-11" db="EMBL/GenBank/DDBJ databases">
        <title>Vibrio nitrifigilis sp. nov., a marine nitrogen-fixing bacterium isolated from the lagoon sediment of an islet inside an atoll.</title>
        <authorList>
            <person name="Wang L.-T."/>
            <person name="Shieh W.Y."/>
        </authorList>
    </citation>
    <scope>NUCLEOTIDE SEQUENCE [LARGE SCALE GENOMIC DNA]</scope>
    <source>
        <strain evidence="3 4">NFV-1</strain>
    </source>
</reference>
<dbReference type="InterPro" id="IPR050237">
    <property type="entry name" value="ATP-dep_AMP-bd_enzyme"/>
</dbReference>
<dbReference type="RefSeq" id="WP_196124699.1">
    <property type="nucleotide sequence ID" value="NZ_JADPMR010000004.1"/>
</dbReference>
<dbReference type="InterPro" id="IPR020845">
    <property type="entry name" value="AMP-binding_CS"/>
</dbReference>
<dbReference type="InterPro" id="IPR042099">
    <property type="entry name" value="ANL_N_sf"/>
</dbReference>
<dbReference type="PANTHER" id="PTHR43767">
    <property type="entry name" value="LONG-CHAIN-FATTY-ACID--COA LIGASE"/>
    <property type="match status" value="1"/>
</dbReference>
<dbReference type="Proteomes" id="UP000597206">
    <property type="component" value="Unassembled WGS sequence"/>
</dbReference>
<evidence type="ECO:0000313" key="4">
    <source>
        <dbReference type="Proteomes" id="UP000597206"/>
    </source>
</evidence>
<gene>
    <name evidence="3" type="ORF">I1A42_20355</name>
</gene>
<dbReference type="PROSITE" id="PS00455">
    <property type="entry name" value="AMP_BINDING"/>
    <property type="match status" value="1"/>
</dbReference>
<dbReference type="PANTHER" id="PTHR43767:SF8">
    <property type="entry name" value="LONG-CHAIN-FATTY-ACID--COA LIGASE"/>
    <property type="match status" value="1"/>
</dbReference>
<comment type="caution">
    <text evidence="3">The sequence shown here is derived from an EMBL/GenBank/DDBJ whole genome shotgun (WGS) entry which is preliminary data.</text>
</comment>
<sequence length="486" mass="52481">MNRILQCLATRAAMQPDDIAFAGSETLTYQQCWQQVQSVAQQLSALSPRCIALRAENSVQWAVLDLAAMLAQIPFVPVAPFFTDQQVEHTLQSCGADLLLGEWAAEIATVTNETIAGFNVCRALGDYQPAELLPGTIKVTFTSGSTGHPKGVCLSEQNLESVSDSLAVQVKTALQGDSSHLSLIPLAALLENVTAVYVPILLGKRSIVLSGESIGLSGSSQFDPQQFIHALIRYQPASLVTTPALLMALIQLVDSVPAIALSLRFVAVGGARVSAELIQRAHQKSLPVFEGYGLSECASVVSLNTPLAHQPGSAGKVLPHLTIKLTDDSDILVKGNVALGYIGEPFTDEWLATGDIGTVDQQGFLTVTGRRKHQLITAFGRNVSPEWIEVEAQIYPELHRMIVIGDGELQLSAVVISQQPEPAMLAAQQLNSVLPDYARLDKIYLVETDSEMLQTCFTPNGKPLRHQISQWINTNEHTGMARSYPL</sequence>
<dbReference type="InterPro" id="IPR000873">
    <property type="entry name" value="AMP-dep_synth/lig_dom"/>
</dbReference>
<accession>A0ABS0GKG8</accession>
<keyword evidence="1" id="KW-0436">Ligase</keyword>
<dbReference type="SUPFAM" id="SSF56801">
    <property type="entry name" value="Acetyl-CoA synthetase-like"/>
    <property type="match status" value="1"/>
</dbReference>
<feature type="domain" description="AMP-dependent synthetase/ligase" evidence="2">
    <location>
        <begin position="9"/>
        <end position="333"/>
    </location>
</feature>
<organism evidence="3 4">
    <name type="scientific">Vibrio nitrifigilis</name>
    <dbReference type="NCBI Taxonomy" id="2789781"/>
    <lineage>
        <taxon>Bacteria</taxon>
        <taxon>Pseudomonadati</taxon>
        <taxon>Pseudomonadota</taxon>
        <taxon>Gammaproteobacteria</taxon>
        <taxon>Vibrionales</taxon>
        <taxon>Vibrionaceae</taxon>
        <taxon>Vibrio</taxon>
    </lineage>
</organism>
<evidence type="ECO:0000259" key="2">
    <source>
        <dbReference type="Pfam" id="PF00501"/>
    </source>
</evidence>
<evidence type="ECO:0000313" key="3">
    <source>
        <dbReference type="EMBL" id="MBF9002832.1"/>
    </source>
</evidence>
<protein>
    <submittedName>
        <fullName evidence="3">AMP-binding protein</fullName>
    </submittedName>
</protein>